<evidence type="ECO:0000256" key="1">
    <source>
        <dbReference type="SAM" id="MobiDB-lite"/>
    </source>
</evidence>
<reference evidence="2 3" key="1">
    <citation type="submission" date="2023-10" db="EMBL/GenBank/DDBJ databases">
        <title>Draft Genome Sequence of Candida saopaulonensis from a very Premature Infant with Sepsis.</title>
        <authorList>
            <person name="Ning Y."/>
            <person name="Dai R."/>
            <person name="Xiao M."/>
            <person name="Xu Y."/>
            <person name="Yan Q."/>
            <person name="Zhang L."/>
        </authorList>
    </citation>
    <scope>NUCLEOTIDE SEQUENCE [LARGE SCALE GENOMIC DNA]</scope>
    <source>
        <strain evidence="2 3">19XY460</strain>
    </source>
</reference>
<dbReference type="Proteomes" id="UP001338582">
    <property type="component" value="Chromosome 5"/>
</dbReference>
<name>A0AAX4HE81_9ASCO</name>
<feature type="region of interest" description="Disordered" evidence="1">
    <location>
        <begin position="13"/>
        <end position="88"/>
    </location>
</feature>
<dbReference type="EMBL" id="CP138898">
    <property type="protein sequence ID" value="WPK26602.1"/>
    <property type="molecule type" value="Genomic_DNA"/>
</dbReference>
<accession>A0AAX4HE81</accession>
<dbReference type="KEGG" id="asau:88175023"/>
<proteinExistence type="predicted"/>
<evidence type="ECO:0000313" key="3">
    <source>
        <dbReference type="Proteomes" id="UP001338582"/>
    </source>
</evidence>
<gene>
    <name evidence="2" type="ORF">PUMCH_003960</name>
</gene>
<evidence type="ECO:0000313" key="2">
    <source>
        <dbReference type="EMBL" id="WPK26602.1"/>
    </source>
</evidence>
<feature type="compositionally biased region" description="Basic residues" evidence="1">
    <location>
        <begin position="18"/>
        <end position="31"/>
    </location>
</feature>
<dbReference type="AlphaFoldDB" id="A0AAX4HE81"/>
<dbReference type="GeneID" id="88175023"/>
<dbReference type="RefSeq" id="XP_062878983.1">
    <property type="nucleotide sequence ID" value="XM_063022913.1"/>
</dbReference>
<protein>
    <submittedName>
        <fullName evidence="2">Uncharacterized protein</fullName>
    </submittedName>
</protein>
<organism evidence="2 3">
    <name type="scientific">Australozyma saopauloensis</name>
    <dbReference type="NCBI Taxonomy" id="291208"/>
    <lineage>
        <taxon>Eukaryota</taxon>
        <taxon>Fungi</taxon>
        <taxon>Dikarya</taxon>
        <taxon>Ascomycota</taxon>
        <taxon>Saccharomycotina</taxon>
        <taxon>Pichiomycetes</taxon>
        <taxon>Metschnikowiaceae</taxon>
        <taxon>Australozyma</taxon>
    </lineage>
</organism>
<keyword evidence="3" id="KW-1185">Reference proteome</keyword>
<sequence>MSFYIVPTMLYQQQQKVKQSKSKKNPSRRSSKGSISITPDTTSRSSKSHSRVSFTELDEHSLAEETEVLSQNESIGNPVRAEHRSESLSGGMMSLRSVKSILDESSAKSAHPGSEYENLLVHPLNPSKTVYDFVPFFDLELLNSEEGLTGVFYKPKFLSLRFQAFLESLSDHQVSDPINFATIRFHSLRKFINRHKPSLTESFDDESLENSDQHHHEALISFELLRCRDFLRKIIIQEFGREDWYPSEEIIQSNVTNYIRYLLILPQATENEIVSFDENLKQHYRFKRFFSAMAIKLNSSRKGEFMNEMSVADQSQQALITAAIKITNEFNLLECYLFHIMVKLTNGFLIDYRLTKYLYGLHKLNIKLEKKESLKVLIFNRKYSRQYSWFLAVTLPFLRIIETNVCCDQYLADEGALNPSILPEKYQESSKYLKSSDEKLWREFFSKLNLGTFEEFVNKTSKDLASLQTEDAASNQPKMSQSEHNRPILKPCNFEYYTKPLTFLASESFHVIQSRDLSYQLTTHNYKVVLRQLHRLLKIGGILELPLFRSGDASNGSIPQGSVTTFPNPSTFMGLEIKDNLSLIPQFLEVLLQELSTLFGPKNIKFSSSMLSNHQNVNNFLIHWTALSVYEMFGQIDKLCEQFNKFEEEHKVCCHYYFYIQAEKV</sequence>